<evidence type="ECO:0000313" key="5">
    <source>
        <dbReference type="Proteomes" id="UP001202674"/>
    </source>
</evidence>
<reference evidence="4 5" key="1">
    <citation type="journal article" date="2022" name="Syst. Appl. Microbiol.">
        <title>Natronocalculus amylovorans gen. nov., sp. nov., and Natranaeroarchaeum aerophilus sp. nov., dominant culturable amylolytic natronoarchaea from hypersaline soda lakes in southwestern Siberia.</title>
        <authorList>
            <person name="Sorokin D.Y."/>
            <person name="Elcheninov A.G."/>
            <person name="Khizhniak T.V."/>
            <person name="Koenen M."/>
            <person name="Bale N.J."/>
            <person name="Damste J.S.S."/>
            <person name="Kublanov I.V."/>
        </authorList>
    </citation>
    <scope>NUCLEOTIDE SEQUENCE [LARGE SCALE GENOMIC DNA]</scope>
    <source>
        <strain evidence="4 5">AArc-St1-1</strain>
    </source>
</reference>
<dbReference type="GO" id="GO:0005829">
    <property type="term" value="C:cytosol"/>
    <property type="evidence" value="ECO:0007669"/>
    <property type="project" value="TreeGrafter"/>
</dbReference>
<dbReference type="GO" id="GO:0016887">
    <property type="term" value="F:ATP hydrolysis activity"/>
    <property type="evidence" value="ECO:0007669"/>
    <property type="project" value="TreeGrafter"/>
</dbReference>
<dbReference type="SUPFAM" id="SSF52540">
    <property type="entry name" value="P-loop containing nucleoside triphosphate hydrolases"/>
    <property type="match status" value="2"/>
</dbReference>
<keyword evidence="5" id="KW-1185">Reference proteome</keyword>
<proteinExistence type="predicted"/>
<dbReference type="InterPro" id="IPR055549">
    <property type="entry name" value="DUF7125"/>
</dbReference>
<dbReference type="GO" id="GO:0051782">
    <property type="term" value="P:negative regulation of cell division"/>
    <property type="evidence" value="ECO:0007669"/>
    <property type="project" value="TreeGrafter"/>
</dbReference>
<dbReference type="Gene3D" id="3.40.50.300">
    <property type="entry name" value="P-loop containing nucleotide triphosphate hydrolases"/>
    <property type="match status" value="2"/>
</dbReference>
<evidence type="ECO:0000313" key="4">
    <source>
        <dbReference type="EMBL" id="MCL9812891.1"/>
    </source>
</evidence>
<organism evidence="4 5">
    <name type="scientific">Natranaeroarchaeum aerophilus</name>
    <dbReference type="NCBI Taxonomy" id="2917711"/>
    <lineage>
        <taxon>Archaea</taxon>
        <taxon>Methanobacteriati</taxon>
        <taxon>Methanobacteriota</taxon>
        <taxon>Stenosarchaea group</taxon>
        <taxon>Halobacteria</taxon>
        <taxon>Halobacteriales</taxon>
        <taxon>Natronoarchaeaceae</taxon>
        <taxon>Natranaeroarchaeum</taxon>
    </lineage>
</organism>
<dbReference type="GO" id="GO:0009898">
    <property type="term" value="C:cytoplasmic side of plasma membrane"/>
    <property type="evidence" value="ECO:0007669"/>
    <property type="project" value="TreeGrafter"/>
</dbReference>
<dbReference type="InterPro" id="IPR002586">
    <property type="entry name" value="CobQ/CobB/MinD/ParA_Nub-bd_dom"/>
</dbReference>
<dbReference type="RefSeq" id="WP_250595004.1">
    <property type="nucleotide sequence ID" value="NZ_JAKRVY010000002.1"/>
</dbReference>
<dbReference type="Pfam" id="PF23442">
    <property type="entry name" value="DUF7125"/>
    <property type="match status" value="1"/>
</dbReference>
<dbReference type="EMBL" id="JAKRVY010000002">
    <property type="protein sequence ID" value="MCL9812891.1"/>
    <property type="molecule type" value="Genomic_DNA"/>
</dbReference>
<dbReference type="GO" id="GO:0005524">
    <property type="term" value="F:ATP binding"/>
    <property type="evidence" value="ECO:0007669"/>
    <property type="project" value="UniProtKB-KW"/>
</dbReference>
<name>A0AAE3K466_9EURY</name>
<dbReference type="Proteomes" id="UP001202674">
    <property type="component" value="Unassembled WGS sequence"/>
</dbReference>
<protein>
    <submittedName>
        <fullName evidence="4">P-loop NTPase</fullName>
    </submittedName>
</protein>
<keyword evidence="1" id="KW-0547">Nucleotide-binding</keyword>
<evidence type="ECO:0000256" key="1">
    <source>
        <dbReference type="ARBA" id="ARBA00022741"/>
    </source>
</evidence>
<gene>
    <name evidence="4" type="ORF">AArcSt11_04395</name>
</gene>
<dbReference type="AlphaFoldDB" id="A0AAE3K466"/>
<keyword evidence="2" id="KW-0067">ATP-binding</keyword>
<evidence type="ECO:0000256" key="2">
    <source>
        <dbReference type="ARBA" id="ARBA00022840"/>
    </source>
</evidence>
<dbReference type="PANTHER" id="PTHR43384:SF6">
    <property type="entry name" value="SEPTUM SITE-DETERMINING PROTEIN MIND HOMOLOG, CHLOROPLASTIC"/>
    <property type="match status" value="1"/>
</dbReference>
<sequence>MIAITGAKGGCGKSTVTVGLARAFARSETSAITVDADRQLPNLHVMTGLDREPTLAELKRGQSLDTIAQTDPESPTVGVVPAPKPSQPFEFEPHREAFDTDGTQLLVDCPSGAGPDVVEPVRQADGVIVVATDTDRGLDAAETSIELARRLDVPVYGAVLNQCSEVPTQANRWEGVPLLGCVPDRPSPLLNQTVEESFDEIVTRLSAQSAADRSLPEYGGDRLPVGTPELDDQLDGGVPPGSIVALVGEPSSQAEQLLYSATDVRGTLYISTLQPRGAVRQSIDTTGLPTGNPTIREVGGETPIEDATELIEKLPNAANLIIDGTDPLEQQDRSTYLSFLGTLKERLVDTDSIGLLHCLGDSSHRRTATLRAADIVLEFETIRPGIEGDAAHYVTIPKYRPADTATEPVTLTFATDSRTGPIESPTGSN</sequence>
<comment type="caution">
    <text evidence="4">The sequence shown here is derived from an EMBL/GenBank/DDBJ whole genome shotgun (WGS) entry which is preliminary data.</text>
</comment>
<dbReference type="PANTHER" id="PTHR43384">
    <property type="entry name" value="SEPTUM SITE-DETERMINING PROTEIN MIND HOMOLOG, CHLOROPLASTIC-RELATED"/>
    <property type="match status" value="1"/>
</dbReference>
<dbReference type="Pfam" id="PF01656">
    <property type="entry name" value="CbiA"/>
    <property type="match status" value="1"/>
</dbReference>
<feature type="domain" description="CobQ/CobB/MinD/ParA nucleotide binding" evidence="3">
    <location>
        <begin position="2"/>
        <end position="171"/>
    </location>
</feature>
<evidence type="ECO:0000259" key="3">
    <source>
        <dbReference type="Pfam" id="PF01656"/>
    </source>
</evidence>
<dbReference type="InterPro" id="IPR050625">
    <property type="entry name" value="ParA/MinD_ATPase"/>
</dbReference>
<dbReference type="InterPro" id="IPR027417">
    <property type="entry name" value="P-loop_NTPase"/>
</dbReference>
<accession>A0AAE3K466</accession>